<reference evidence="3" key="1">
    <citation type="submission" date="2022-11" db="UniProtKB">
        <authorList>
            <consortium name="WormBaseParasite"/>
        </authorList>
    </citation>
    <scope>IDENTIFICATION</scope>
</reference>
<accession>A0A915DH64</accession>
<proteinExistence type="predicted"/>
<evidence type="ECO:0000256" key="1">
    <source>
        <dbReference type="SAM" id="Phobius"/>
    </source>
</evidence>
<name>A0A915DH64_9BILA</name>
<keyword evidence="1" id="KW-0812">Transmembrane</keyword>
<organism evidence="2 3">
    <name type="scientific">Ditylenchus dipsaci</name>
    <dbReference type="NCBI Taxonomy" id="166011"/>
    <lineage>
        <taxon>Eukaryota</taxon>
        <taxon>Metazoa</taxon>
        <taxon>Ecdysozoa</taxon>
        <taxon>Nematoda</taxon>
        <taxon>Chromadorea</taxon>
        <taxon>Rhabditida</taxon>
        <taxon>Tylenchina</taxon>
        <taxon>Tylenchomorpha</taxon>
        <taxon>Sphaerularioidea</taxon>
        <taxon>Anguinidae</taxon>
        <taxon>Anguininae</taxon>
        <taxon>Ditylenchus</taxon>
    </lineage>
</organism>
<evidence type="ECO:0000313" key="2">
    <source>
        <dbReference type="Proteomes" id="UP000887574"/>
    </source>
</evidence>
<feature type="transmembrane region" description="Helical" evidence="1">
    <location>
        <begin position="37"/>
        <end position="56"/>
    </location>
</feature>
<protein>
    <submittedName>
        <fullName evidence="3">Uncharacterized protein</fullName>
    </submittedName>
</protein>
<dbReference type="Proteomes" id="UP000887574">
    <property type="component" value="Unplaced"/>
</dbReference>
<keyword evidence="1" id="KW-1133">Transmembrane helix</keyword>
<dbReference type="AlphaFoldDB" id="A0A915DH64"/>
<dbReference type="WBParaSite" id="jg19415">
    <property type="protein sequence ID" value="jg19415"/>
    <property type="gene ID" value="jg19415"/>
</dbReference>
<keyword evidence="1" id="KW-0472">Membrane</keyword>
<keyword evidence="2" id="KW-1185">Reference proteome</keyword>
<sequence length="72" mass="7982">MTIHRLKTMGRNLSTAFSWEHGKLIIKEQLSKYGAAAGNYFLNLAISLYVAVKAFFSKVAARAVRTTSFSPT</sequence>
<evidence type="ECO:0000313" key="3">
    <source>
        <dbReference type="WBParaSite" id="jg19415"/>
    </source>
</evidence>